<dbReference type="Pfam" id="PF01053">
    <property type="entry name" value="Cys_Met_Meta_PP"/>
    <property type="match status" value="1"/>
</dbReference>
<dbReference type="AlphaFoldDB" id="A0AAD5CYR5"/>
<dbReference type="InterPro" id="IPR015422">
    <property type="entry name" value="PyrdxlP-dep_Trfase_small"/>
</dbReference>
<proteinExistence type="inferred from homology"/>
<evidence type="ECO:0000256" key="2">
    <source>
        <dbReference type="ARBA" id="ARBA00009077"/>
    </source>
</evidence>
<dbReference type="FunFam" id="3.90.1150.10:FF:000033">
    <property type="entry name" value="Cystathionine gamma-synthase"/>
    <property type="match status" value="1"/>
</dbReference>
<evidence type="ECO:0000313" key="10">
    <source>
        <dbReference type="Proteomes" id="UP001206925"/>
    </source>
</evidence>
<comment type="catalytic activity">
    <reaction evidence="5">
        <text>O-succinyl-L-homoserine + L-cysteine = L,L-cystathionine + succinate + H(+)</text>
        <dbReference type="Rhea" id="RHEA:20397"/>
        <dbReference type="ChEBI" id="CHEBI:15378"/>
        <dbReference type="ChEBI" id="CHEBI:30031"/>
        <dbReference type="ChEBI" id="CHEBI:35235"/>
        <dbReference type="ChEBI" id="CHEBI:57661"/>
        <dbReference type="ChEBI" id="CHEBI:58161"/>
    </reaction>
</comment>
<evidence type="ECO:0000256" key="1">
    <source>
        <dbReference type="ARBA" id="ARBA00001933"/>
    </source>
</evidence>
<dbReference type="SUPFAM" id="SSF53383">
    <property type="entry name" value="PLP-dependent transferases"/>
    <property type="match status" value="1"/>
</dbReference>
<comment type="caution">
    <text evidence="9">The sequence shown here is derived from an EMBL/GenBank/DDBJ whole genome shotgun (WGS) entry which is preliminary data.</text>
</comment>
<dbReference type="GO" id="GO:0009507">
    <property type="term" value="C:chloroplast"/>
    <property type="evidence" value="ECO:0007669"/>
    <property type="project" value="TreeGrafter"/>
</dbReference>
<comment type="pathway">
    <text evidence="4">Amino-acid biosynthesis; L-methionine biosynthesis via de novo pathway; L-cystathionine from O-succinyl-L-homoserine: step 1/1.</text>
</comment>
<organism evidence="9 10">
    <name type="scientific">Ambrosia artemisiifolia</name>
    <name type="common">Common ragweed</name>
    <dbReference type="NCBI Taxonomy" id="4212"/>
    <lineage>
        <taxon>Eukaryota</taxon>
        <taxon>Viridiplantae</taxon>
        <taxon>Streptophyta</taxon>
        <taxon>Embryophyta</taxon>
        <taxon>Tracheophyta</taxon>
        <taxon>Spermatophyta</taxon>
        <taxon>Magnoliopsida</taxon>
        <taxon>eudicotyledons</taxon>
        <taxon>Gunneridae</taxon>
        <taxon>Pentapetalae</taxon>
        <taxon>asterids</taxon>
        <taxon>campanulids</taxon>
        <taxon>Asterales</taxon>
        <taxon>Asteraceae</taxon>
        <taxon>Asteroideae</taxon>
        <taxon>Heliantheae alliance</taxon>
        <taxon>Heliantheae</taxon>
        <taxon>Ambrosia</taxon>
    </lineage>
</organism>
<gene>
    <name evidence="9" type="ORF">M8C21_009922</name>
</gene>
<comment type="cofactor">
    <cofactor evidence="1 8">
        <name>pyridoxal 5'-phosphate</name>
        <dbReference type="ChEBI" id="CHEBI:597326"/>
    </cofactor>
</comment>
<evidence type="ECO:0000256" key="7">
    <source>
        <dbReference type="ARBA" id="ARBA00093596"/>
    </source>
</evidence>
<dbReference type="Gene3D" id="3.90.1150.10">
    <property type="entry name" value="Aspartate Aminotransferase, domain 1"/>
    <property type="match status" value="1"/>
</dbReference>
<name>A0AAD5CYR5_AMBAR</name>
<dbReference type="InterPro" id="IPR054542">
    <property type="entry name" value="Cys_met_metab_PP"/>
</dbReference>
<evidence type="ECO:0000313" key="9">
    <source>
        <dbReference type="EMBL" id="KAI7749016.1"/>
    </source>
</evidence>
<dbReference type="PROSITE" id="PS00868">
    <property type="entry name" value="CYS_MET_METAB_PP"/>
    <property type="match status" value="1"/>
</dbReference>
<reference evidence="9" key="1">
    <citation type="submission" date="2022-06" db="EMBL/GenBank/DDBJ databases">
        <title>Uncovering the hologenomic basis of an extraordinary plant invasion.</title>
        <authorList>
            <person name="Bieker V.C."/>
            <person name="Martin M.D."/>
            <person name="Gilbert T."/>
            <person name="Hodgins K."/>
            <person name="Battlay P."/>
            <person name="Petersen B."/>
            <person name="Wilson J."/>
        </authorList>
    </citation>
    <scope>NUCLEOTIDE SEQUENCE</scope>
    <source>
        <strain evidence="9">AA19_3_7</strain>
        <tissue evidence="9">Leaf</tissue>
    </source>
</reference>
<keyword evidence="10" id="KW-1185">Reference proteome</keyword>
<dbReference type="GO" id="GO:0003962">
    <property type="term" value="F:cystathionine gamma-synthase activity"/>
    <property type="evidence" value="ECO:0007669"/>
    <property type="project" value="InterPro"/>
</dbReference>
<dbReference type="EC" id="2.5.1.160" evidence="7"/>
<dbReference type="GO" id="GO:0030170">
    <property type="term" value="F:pyridoxal phosphate binding"/>
    <property type="evidence" value="ECO:0007669"/>
    <property type="project" value="InterPro"/>
</dbReference>
<dbReference type="InterPro" id="IPR044639">
    <property type="entry name" value="CGS1/2"/>
</dbReference>
<keyword evidence="3 8" id="KW-0663">Pyridoxal phosphate</keyword>
<dbReference type="FunFam" id="3.40.640.10:FF:000046">
    <property type="entry name" value="Cystathionine gamma-lyase"/>
    <property type="match status" value="1"/>
</dbReference>
<dbReference type="PANTHER" id="PTHR43379">
    <property type="entry name" value="CYSTATHIONINE GAMMA-SYNTHASE"/>
    <property type="match status" value="1"/>
</dbReference>
<evidence type="ECO:0000256" key="8">
    <source>
        <dbReference type="RuleBase" id="RU362118"/>
    </source>
</evidence>
<evidence type="ECO:0000256" key="3">
    <source>
        <dbReference type="ARBA" id="ARBA00022898"/>
    </source>
</evidence>
<dbReference type="InterPro" id="IPR000277">
    <property type="entry name" value="Cys/Met-Metab_PyrdxlP-dep_enz"/>
</dbReference>
<accession>A0AAD5CYR5</accession>
<protein>
    <recommendedName>
        <fullName evidence="7">plant cystathionine gamma-synthase</fullName>
        <ecNumber evidence="7">2.5.1.160</ecNumber>
    </recommendedName>
</protein>
<evidence type="ECO:0000256" key="6">
    <source>
        <dbReference type="ARBA" id="ARBA00093261"/>
    </source>
</evidence>
<dbReference type="InterPro" id="IPR015421">
    <property type="entry name" value="PyrdxlP-dep_Trfase_major"/>
</dbReference>
<dbReference type="EMBL" id="JAMZMK010006417">
    <property type="protein sequence ID" value="KAI7749016.1"/>
    <property type="molecule type" value="Genomic_DNA"/>
</dbReference>
<dbReference type="CDD" id="cd00614">
    <property type="entry name" value="CGS_like"/>
    <property type="match status" value="1"/>
</dbReference>
<sequence length="533" mass="57168">MPILSNPSSSFQCRSHPASSGPRFSCNPRAGSLSGSTNGPFGISSLILRFPPNFVRQLSNKARRNCSNIGVAQIVAASWSDNQPLSSAAAAEAKAASSSAVSAPISAGEDVVDFNNNNNNNKLGFCNGSSVQLDDGRKISFLNGDGSVAIHAGERLGRGIVTDAITTPVVNTSAYFFKKTAELIDFKEKRHVSFEYGRYGNPTTEVLEEKISQLEGAESTLILASGMCASTVMMLALVPAGGHIITTTDCYRKTRIFIETFLPKMGITASVIDPADIAGLKSALDNHKVSLFFTESPTNPFLRCVDIELVSKLCHAKGALVCIDGTFATPLNQKALALGADIVVHSATKYLGGHNDVLGGCVSGSTEIVSQVRVVHHVLGGTINPNASYLLIRGMKTLKLRIQQQNSTAQRMAEVLEAHPKVKHVYYPGLKSHPEHELAKKQMTGFGGVVSFEVDGDITTTIKFVDSLKIPYIAPSFGGCESIVDQPAIMSYWDLSQSERGKYGIKDNLVRFSFGVEDYEDLEADVLQALEAI</sequence>
<dbReference type="Gene3D" id="3.40.640.10">
    <property type="entry name" value="Type I PLP-dependent aspartate aminotransferase-like (Major domain)"/>
    <property type="match status" value="1"/>
</dbReference>
<comment type="similarity">
    <text evidence="2 8">Belongs to the trans-sulfuration enzymes family.</text>
</comment>
<evidence type="ECO:0000256" key="4">
    <source>
        <dbReference type="ARBA" id="ARBA00060510"/>
    </source>
</evidence>
<dbReference type="GO" id="GO:0009086">
    <property type="term" value="P:methionine biosynthetic process"/>
    <property type="evidence" value="ECO:0007669"/>
    <property type="project" value="InterPro"/>
</dbReference>
<evidence type="ECO:0000256" key="5">
    <source>
        <dbReference type="ARBA" id="ARBA00093222"/>
    </source>
</evidence>
<dbReference type="InterPro" id="IPR015424">
    <property type="entry name" value="PyrdxlP-dep_Trfase"/>
</dbReference>
<comment type="catalytic activity">
    <reaction evidence="6">
        <text>O-phospho-L-homoserine + L-cysteine = L,L-cystathionine + phosphate</text>
        <dbReference type="Rhea" id="RHEA:80891"/>
        <dbReference type="ChEBI" id="CHEBI:35235"/>
        <dbReference type="ChEBI" id="CHEBI:43474"/>
        <dbReference type="ChEBI" id="CHEBI:57590"/>
        <dbReference type="ChEBI" id="CHEBI:58161"/>
        <dbReference type="EC" id="2.5.1.160"/>
    </reaction>
</comment>
<dbReference type="Proteomes" id="UP001206925">
    <property type="component" value="Unassembled WGS sequence"/>
</dbReference>
<dbReference type="PANTHER" id="PTHR43379:SF1">
    <property type="entry name" value="CYSTATHIONINE GAMMA-SYNTHASE 1, CHLOROPLASTIC-RELATED"/>
    <property type="match status" value="1"/>
</dbReference>
<dbReference type="GO" id="GO:0019346">
    <property type="term" value="P:transsulfuration"/>
    <property type="evidence" value="ECO:0007669"/>
    <property type="project" value="InterPro"/>
</dbReference>